<dbReference type="OrthoDB" id="583347at2"/>
<name>B8HMC1_CYAP4</name>
<dbReference type="KEGG" id="cyn:Cyan7425_4824"/>
<gene>
    <name evidence="1" type="ordered locus">Cyan7425_4824</name>
</gene>
<dbReference type="HOGENOM" id="CLU_2568137_0_0_3"/>
<proteinExistence type="predicted"/>
<organism evidence="1">
    <name type="scientific">Cyanothece sp. (strain PCC 7425 / ATCC 29141)</name>
    <dbReference type="NCBI Taxonomy" id="395961"/>
    <lineage>
        <taxon>Bacteria</taxon>
        <taxon>Bacillati</taxon>
        <taxon>Cyanobacteriota</taxon>
        <taxon>Cyanophyceae</taxon>
        <taxon>Gomontiellales</taxon>
        <taxon>Cyanothecaceae</taxon>
        <taxon>Cyanothece</taxon>
    </lineage>
</organism>
<accession>B8HMC1</accession>
<reference evidence="1" key="1">
    <citation type="submission" date="2009-01" db="EMBL/GenBank/DDBJ databases">
        <title>Complete sequence of chromosome Cyanothece sp. PCC 7425.</title>
        <authorList>
            <consortium name="US DOE Joint Genome Institute"/>
            <person name="Lucas S."/>
            <person name="Copeland A."/>
            <person name="Lapidus A."/>
            <person name="Glavina del Rio T."/>
            <person name="Dalin E."/>
            <person name="Tice H."/>
            <person name="Bruce D."/>
            <person name="Goodwin L."/>
            <person name="Pitluck S."/>
            <person name="Sims D."/>
            <person name="Meineke L."/>
            <person name="Brettin T."/>
            <person name="Detter J.C."/>
            <person name="Han C."/>
            <person name="Larimer F."/>
            <person name="Land M."/>
            <person name="Hauser L."/>
            <person name="Kyrpides N."/>
            <person name="Ovchinnikova G."/>
            <person name="Liberton M."/>
            <person name="Stoeckel J."/>
            <person name="Banerjee A."/>
            <person name="Singh A."/>
            <person name="Page L."/>
            <person name="Sato H."/>
            <person name="Zhao L."/>
            <person name="Sherman L."/>
            <person name="Pakrasi H."/>
            <person name="Richardson P."/>
        </authorList>
    </citation>
    <scope>NUCLEOTIDE SEQUENCE</scope>
    <source>
        <strain evidence="1">PCC 7425</strain>
    </source>
</reference>
<dbReference type="AlphaFoldDB" id="B8HMC1"/>
<dbReference type="STRING" id="395961.Cyan7425_4824"/>
<evidence type="ECO:0000313" key="1">
    <source>
        <dbReference type="EMBL" id="ACL47128.1"/>
    </source>
</evidence>
<sequence>MPPRNLKKDCQTAIKLLERLAEKFNRELSPERIAALNLKRDNQTITSDDLPAVLRKEFPGQFTGMNLRDIREIERNSQQGL</sequence>
<protein>
    <submittedName>
        <fullName evidence="1">Uncharacterized protein</fullName>
    </submittedName>
</protein>
<dbReference type="EMBL" id="CP001344">
    <property type="protein sequence ID" value="ACL47128.1"/>
    <property type="molecule type" value="Genomic_DNA"/>
</dbReference>